<organism evidence="3 4">
    <name type="scientific">Geochorda subterranea</name>
    <dbReference type="NCBI Taxonomy" id="3109564"/>
    <lineage>
        <taxon>Bacteria</taxon>
        <taxon>Bacillati</taxon>
        <taxon>Bacillota</taxon>
        <taxon>Limnochordia</taxon>
        <taxon>Limnochordales</taxon>
        <taxon>Geochordaceae</taxon>
        <taxon>Geochorda</taxon>
    </lineage>
</organism>
<gene>
    <name evidence="3" type="ORF">VLY81_03925</name>
</gene>
<dbReference type="Proteomes" id="UP001333102">
    <property type="component" value="Chromosome"/>
</dbReference>
<dbReference type="InterPro" id="IPR036291">
    <property type="entry name" value="NAD(P)-bd_dom_sf"/>
</dbReference>
<dbReference type="EMBL" id="CP141614">
    <property type="protein sequence ID" value="WRP15323.1"/>
    <property type="molecule type" value="Genomic_DNA"/>
</dbReference>
<evidence type="ECO:0000256" key="1">
    <source>
        <dbReference type="ARBA" id="ARBA00006484"/>
    </source>
</evidence>
<dbReference type="SUPFAM" id="SSF51735">
    <property type="entry name" value="NAD(P)-binding Rossmann-fold domains"/>
    <property type="match status" value="1"/>
</dbReference>
<evidence type="ECO:0000259" key="2">
    <source>
        <dbReference type="SMART" id="SM00822"/>
    </source>
</evidence>
<evidence type="ECO:0000313" key="4">
    <source>
        <dbReference type="Proteomes" id="UP001333102"/>
    </source>
</evidence>
<dbReference type="PANTHER" id="PTHR42879">
    <property type="entry name" value="3-OXOACYL-(ACYL-CARRIER-PROTEIN) REDUCTASE"/>
    <property type="match status" value="1"/>
</dbReference>
<dbReference type="RefSeq" id="WP_324669724.1">
    <property type="nucleotide sequence ID" value="NZ_CP141614.1"/>
</dbReference>
<dbReference type="InterPro" id="IPR050259">
    <property type="entry name" value="SDR"/>
</dbReference>
<proteinExistence type="inferred from homology"/>
<dbReference type="SMART" id="SM00822">
    <property type="entry name" value="PKS_KR"/>
    <property type="match status" value="1"/>
</dbReference>
<dbReference type="InterPro" id="IPR002347">
    <property type="entry name" value="SDR_fam"/>
</dbReference>
<dbReference type="Gene3D" id="3.40.50.720">
    <property type="entry name" value="NAD(P)-binding Rossmann-like Domain"/>
    <property type="match status" value="1"/>
</dbReference>
<dbReference type="PANTHER" id="PTHR42879:SF6">
    <property type="entry name" value="NADPH-DEPENDENT REDUCTASE BACG"/>
    <property type="match status" value="1"/>
</dbReference>
<dbReference type="Pfam" id="PF13561">
    <property type="entry name" value="adh_short_C2"/>
    <property type="match status" value="1"/>
</dbReference>
<name>A0ABZ1BRM2_9FIRM</name>
<feature type="domain" description="Ketoreductase" evidence="2">
    <location>
        <begin position="8"/>
        <end position="186"/>
    </location>
</feature>
<comment type="similarity">
    <text evidence="1">Belongs to the short-chain dehydrogenases/reductases (SDR) family.</text>
</comment>
<dbReference type="PRINTS" id="PR00081">
    <property type="entry name" value="GDHRDH"/>
</dbReference>
<evidence type="ECO:0000313" key="3">
    <source>
        <dbReference type="EMBL" id="WRP15323.1"/>
    </source>
</evidence>
<reference evidence="4" key="1">
    <citation type="submission" date="2023-12" db="EMBL/GenBank/DDBJ databases">
        <title>Novel isolates from deep terrestrial aquifers shed light on the physiology and ecology of the class Limnochordia.</title>
        <authorList>
            <person name="Karnachuk O.V."/>
            <person name="Lukina A.P."/>
            <person name="Avakyan M.R."/>
            <person name="Kadnikov V."/>
            <person name="Begmatov S."/>
            <person name="Beletsky A.V."/>
            <person name="Mardanov A.V."/>
            <person name="Ravin N.V."/>
        </authorList>
    </citation>
    <scope>NUCLEOTIDE SEQUENCE [LARGE SCALE GENOMIC DNA]</scope>
    <source>
        <strain evidence="4">LN</strain>
    </source>
</reference>
<keyword evidence="4" id="KW-1185">Reference proteome</keyword>
<accession>A0ABZ1BRM2</accession>
<sequence length="256" mass="26726">MDLELKGKVAVVVGASRGIGLAIASALGREGCRLALIARGEGGLQEAAGELRARGADVMDVAADATDAVAMERALGRVGERLGGVDVLVYNAGGASGERLWDTTDEQWRAAFELNAVAAARAVRLVAPSMKARGGGSVVLIASIWGRESGGRIAYNAAKAAEISLAKQLARELVRDGIRVNCVAPGSILFPGGSWDRRRKADPEGIRRFVEQEIPAGRFGTPEEVADVVAFLVSPRARWVVGACVPVDGGQSRSNI</sequence>
<protein>
    <submittedName>
        <fullName evidence="3">SDR family NAD(P)-dependent oxidoreductase</fullName>
    </submittedName>
</protein>
<dbReference type="InterPro" id="IPR057326">
    <property type="entry name" value="KR_dom"/>
</dbReference>
<dbReference type="PRINTS" id="PR00080">
    <property type="entry name" value="SDRFAMILY"/>
</dbReference>